<dbReference type="STRING" id="1414854.GQ61_06380"/>
<proteinExistence type="predicted"/>
<dbReference type="AlphaFoldDB" id="A0A1W6N528"/>
<dbReference type="InterPro" id="IPR000089">
    <property type="entry name" value="Biotin_lipoyl"/>
</dbReference>
<dbReference type="EMBL" id="CP008743">
    <property type="protein sequence ID" value="ARN84974.1"/>
    <property type="molecule type" value="Genomic_DNA"/>
</dbReference>
<organism evidence="2 3">
    <name type="scientific">Candidatus Nucleicultrix amoebiphila FS5</name>
    <dbReference type="NCBI Taxonomy" id="1414854"/>
    <lineage>
        <taxon>Bacteria</taxon>
        <taxon>Pseudomonadati</taxon>
        <taxon>Pseudomonadota</taxon>
        <taxon>Alphaproteobacteria</taxon>
        <taxon>Holosporales</taxon>
        <taxon>Candidatus Nucleicultricaceae</taxon>
        <taxon>Candidatus Nucleicultrix</taxon>
    </lineage>
</organism>
<dbReference type="Proteomes" id="UP000237351">
    <property type="component" value="Chromosome"/>
</dbReference>
<dbReference type="SUPFAM" id="SSF51230">
    <property type="entry name" value="Single hybrid motif"/>
    <property type="match status" value="1"/>
</dbReference>
<gene>
    <name evidence="2" type="ORF">GQ61_06380</name>
</gene>
<dbReference type="RefSeq" id="WP_085784486.1">
    <property type="nucleotide sequence ID" value="NZ_CP008743.1"/>
</dbReference>
<dbReference type="Pfam" id="PF00364">
    <property type="entry name" value="Biotin_lipoyl"/>
    <property type="match status" value="1"/>
</dbReference>
<name>A0A1W6N528_9PROT</name>
<dbReference type="InterPro" id="IPR011053">
    <property type="entry name" value="Single_hybrid_motif"/>
</dbReference>
<keyword evidence="3" id="KW-1185">Reference proteome</keyword>
<feature type="domain" description="Lipoyl-binding" evidence="1">
    <location>
        <begin position="36"/>
        <end position="97"/>
    </location>
</feature>
<accession>A0A1W6N528</accession>
<protein>
    <recommendedName>
        <fullName evidence="1">Lipoyl-binding domain-containing protein</fullName>
    </recommendedName>
</protein>
<evidence type="ECO:0000259" key="1">
    <source>
        <dbReference type="Pfam" id="PF00364"/>
    </source>
</evidence>
<dbReference type="Gene3D" id="2.40.50.100">
    <property type="match status" value="1"/>
</dbReference>
<dbReference type="KEGG" id="naf:GQ61_06380"/>
<evidence type="ECO:0000313" key="3">
    <source>
        <dbReference type="Proteomes" id="UP000237351"/>
    </source>
</evidence>
<reference evidence="2 3" key="1">
    <citation type="submission" date="2014-06" db="EMBL/GenBank/DDBJ databases">
        <title>The genome of the endonuclear symbiont Nucleicultrix amoebiphila.</title>
        <authorList>
            <person name="Schulz F."/>
            <person name="Horn M."/>
        </authorList>
    </citation>
    <scope>NUCLEOTIDE SEQUENCE [LARGE SCALE GENOMIC DNA]</scope>
    <source>
        <strain evidence="2 3">FS5</strain>
    </source>
</reference>
<sequence length="304" mass="34358">MNIRSSLALFALLFFIIGVKSSQGSSIVEDFISGCEGTIEKIYVKSGSYVKADQKILKLLSSKMPRITLRSFRGGYVANLEVQEQAKIKEGYKLFSISPNPPTPNTPIELPEEKKNNKEPLELKKSVLQLPIIQQLFVLMIPITPKVLLMPLAQENTQLLPAQFLPNVTEKLLQYDHTVEEPKITPSTPINETLVEDASALSIFHSVSLPMKHFAGRLPQLTPKDLGLQIFDGTFYHQLFWLTFEAFLLFLTLALSDVKGWELVWASRGFLRRSVAELREVFLFTPPSRRVLKISPSGSRRWTS</sequence>
<evidence type="ECO:0000313" key="2">
    <source>
        <dbReference type="EMBL" id="ARN84974.1"/>
    </source>
</evidence>